<organism evidence="2 3">
    <name type="scientific">Prosthecobacter dejongeii</name>
    <dbReference type="NCBI Taxonomy" id="48465"/>
    <lineage>
        <taxon>Bacteria</taxon>
        <taxon>Pseudomonadati</taxon>
        <taxon>Verrucomicrobiota</taxon>
        <taxon>Verrucomicrobiia</taxon>
        <taxon>Verrucomicrobiales</taxon>
        <taxon>Verrucomicrobiaceae</taxon>
        <taxon>Prosthecobacter</taxon>
    </lineage>
</organism>
<feature type="region of interest" description="Disordered" evidence="1">
    <location>
        <begin position="1"/>
        <end position="21"/>
    </location>
</feature>
<protein>
    <submittedName>
        <fullName evidence="2">Uncharacterized protein</fullName>
    </submittedName>
</protein>
<sequence>MEKAKRRKASQFTDLERLPKEADSGGNVVELIRLGQPFERAIVRGVQPWGDP</sequence>
<dbReference type="AlphaFoldDB" id="A0A7W8DT67"/>
<dbReference type="Proteomes" id="UP000534294">
    <property type="component" value="Unassembled WGS sequence"/>
</dbReference>
<dbReference type="EMBL" id="JACHIF010000015">
    <property type="protein sequence ID" value="MBB5040566.1"/>
    <property type="molecule type" value="Genomic_DNA"/>
</dbReference>
<proteinExistence type="predicted"/>
<reference evidence="2 3" key="1">
    <citation type="submission" date="2020-08" db="EMBL/GenBank/DDBJ databases">
        <title>Genomic Encyclopedia of Type Strains, Phase IV (KMG-IV): sequencing the most valuable type-strain genomes for metagenomic binning, comparative biology and taxonomic classification.</title>
        <authorList>
            <person name="Goeker M."/>
        </authorList>
    </citation>
    <scope>NUCLEOTIDE SEQUENCE [LARGE SCALE GENOMIC DNA]</scope>
    <source>
        <strain evidence="2 3">DSM 12251</strain>
    </source>
</reference>
<accession>A0A7W8DT67</accession>
<comment type="caution">
    <text evidence="2">The sequence shown here is derived from an EMBL/GenBank/DDBJ whole genome shotgun (WGS) entry which is preliminary data.</text>
</comment>
<evidence type="ECO:0000313" key="3">
    <source>
        <dbReference type="Proteomes" id="UP000534294"/>
    </source>
</evidence>
<evidence type="ECO:0000256" key="1">
    <source>
        <dbReference type="SAM" id="MobiDB-lite"/>
    </source>
</evidence>
<keyword evidence="3" id="KW-1185">Reference proteome</keyword>
<name>A0A7W8DT67_9BACT</name>
<gene>
    <name evidence="2" type="ORF">HNQ64_004854</name>
</gene>
<evidence type="ECO:0000313" key="2">
    <source>
        <dbReference type="EMBL" id="MBB5040566.1"/>
    </source>
</evidence>